<name>A0A9N9CZQ6_9GLOM</name>
<sequence length="72" mass="7879">MNGNNAQNDILAAIVETLEKLKIYGSNPNDGPAEIVFITNISDMKERADVNIVYALAAYVVNQLTESKMAYS</sequence>
<evidence type="ECO:0000313" key="1">
    <source>
        <dbReference type="EMBL" id="CAG8618169.1"/>
    </source>
</evidence>
<dbReference type="EMBL" id="CAJVPI010001556">
    <property type="protein sequence ID" value="CAG8618169.1"/>
    <property type="molecule type" value="Genomic_DNA"/>
</dbReference>
<comment type="caution">
    <text evidence="1">The sequence shown here is derived from an EMBL/GenBank/DDBJ whole genome shotgun (WGS) entry which is preliminary data.</text>
</comment>
<evidence type="ECO:0000313" key="2">
    <source>
        <dbReference type="Proteomes" id="UP000789739"/>
    </source>
</evidence>
<accession>A0A9N9CZQ6</accession>
<dbReference type="Proteomes" id="UP000789739">
    <property type="component" value="Unassembled WGS sequence"/>
</dbReference>
<keyword evidence="2" id="KW-1185">Reference proteome</keyword>
<proteinExistence type="predicted"/>
<reference evidence="1" key="1">
    <citation type="submission" date="2021-06" db="EMBL/GenBank/DDBJ databases">
        <authorList>
            <person name="Kallberg Y."/>
            <person name="Tangrot J."/>
            <person name="Rosling A."/>
        </authorList>
    </citation>
    <scope>NUCLEOTIDE SEQUENCE</scope>
    <source>
        <strain evidence="1">BR232B</strain>
    </source>
</reference>
<organism evidence="1 2">
    <name type="scientific">Paraglomus brasilianum</name>
    <dbReference type="NCBI Taxonomy" id="144538"/>
    <lineage>
        <taxon>Eukaryota</taxon>
        <taxon>Fungi</taxon>
        <taxon>Fungi incertae sedis</taxon>
        <taxon>Mucoromycota</taxon>
        <taxon>Glomeromycotina</taxon>
        <taxon>Glomeromycetes</taxon>
        <taxon>Paraglomerales</taxon>
        <taxon>Paraglomeraceae</taxon>
        <taxon>Paraglomus</taxon>
    </lineage>
</organism>
<dbReference type="AlphaFoldDB" id="A0A9N9CZQ6"/>
<protein>
    <submittedName>
        <fullName evidence="1">915_t:CDS:1</fullName>
    </submittedName>
</protein>
<gene>
    <name evidence="1" type="ORF">PBRASI_LOCUS8550</name>
</gene>